<dbReference type="GO" id="GO:0016616">
    <property type="term" value="F:oxidoreductase activity, acting on the CH-OH group of donors, NAD or NADP as acceptor"/>
    <property type="evidence" value="ECO:0007669"/>
    <property type="project" value="TreeGrafter"/>
</dbReference>
<dbReference type="Gene3D" id="3.40.50.720">
    <property type="entry name" value="NAD(P)-binding Rossmann-like Domain"/>
    <property type="match status" value="1"/>
</dbReference>
<sequence length="308" mass="33244">MPPPQGSFNPIEGPGDYTFTKDVHNDTYPAIDPAKANHSGHAVFISGASKGVGRAIAISFAKAGASYIAVGARSGLSEVSEAIKKAAKDSGRSEPSVLALKLDVTDRKSVEDAAARIEKEFGKLDVAINNAGVLGGTTLIADSDPDVWWNTFTVNLRGPYLVSRSCIPLLLKGDLKTLITVTSVGAHSILPTFSDYMPSKLAVTRLMEFATAEYRDQGLVAYSVHPGNILTDIIEGLCMGEGMDEKFKAVFTETLELCGDSLVYLTDEKREWLGGRYINCTWDLPELTSSPKKDEIIKENKLKVKLSI</sequence>
<gene>
    <name evidence="3" type="ORF">LTR36_004527</name>
</gene>
<dbReference type="EMBL" id="JAVFHQ010000027">
    <property type="protein sequence ID" value="KAK4544029.1"/>
    <property type="molecule type" value="Genomic_DNA"/>
</dbReference>
<dbReference type="PANTHER" id="PTHR42760:SF37">
    <property type="entry name" value="CLAVALDEHYDE DEHYDROGENASE"/>
    <property type="match status" value="1"/>
</dbReference>
<dbReference type="Proteomes" id="UP001324427">
    <property type="component" value="Unassembled WGS sequence"/>
</dbReference>
<dbReference type="PRINTS" id="PR00081">
    <property type="entry name" value="GDHRDH"/>
</dbReference>
<dbReference type="PANTHER" id="PTHR42760">
    <property type="entry name" value="SHORT-CHAIN DEHYDROGENASES/REDUCTASES FAMILY MEMBER"/>
    <property type="match status" value="1"/>
</dbReference>
<dbReference type="Pfam" id="PF00106">
    <property type="entry name" value="adh_short"/>
    <property type="match status" value="1"/>
</dbReference>
<name>A0AAV9JGQ6_9PEZI</name>
<comment type="similarity">
    <text evidence="1">Belongs to the short-chain dehydrogenases/reductases (SDR) family.</text>
</comment>
<evidence type="ECO:0000313" key="4">
    <source>
        <dbReference type="Proteomes" id="UP001324427"/>
    </source>
</evidence>
<evidence type="ECO:0000313" key="3">
    <source>
        <dbReference type="EMBL" id="KAK4544029.1"/>
    </source>
</evidence>
<accession>A0AAV9JGQ6</accession>
<comment type="caution">
    <text evidence="3">The sequence shown here is derived from an EMBL/GenBank/DDBJ whole genome shotgun (WGS) entry which is preliminary data.</text>
</comment>
<evidence type="ECO:0000256" key="1">
    <source>
        <dbReference type="ARBA" id="ARBA00006484"/>
    </source>
</evidence>
<dbReference type="CDD" id="cd05233">
    <property type="entry name" value="SDR_c"/>
    <property type="match status" value="1"/>
</dbReference>
<evidence type="ECO:0008006" key="5">
    <source>
        <dbReference type="Google" id="ProtNLM"/>
    </source>
</evidence>
<reference evidence="3 4" key="1">
    <citation type="submission" date="2021-11" db="EMBL/GenBank/DDBJ databases">
        <title>Black yeast isolated from Biological Soil Crust.</title>
        <authorList>
            <person name="Kurbessoian T."/>
        </authorList>
    </citation>
    <scope>NUCLEOTIDE SEQUENCE [LARGE SCALE GENOMIC DNA]</scope>
    <source>
        <strain evidence="3 4">CCFEE 5522</strain>
    </source>
</reference>
<keyword evidence="2" id="KW-0560">Oxidoreductase</keyword>
<proteinExistence type="inferred from homology"/>
<dbReference type="SUPFAM" id="SSF51735">
    <property type="entry name" value="NAD(P)-binding Rossmann-fold domains"/>
    <property type="match status" value="1"/>
</dbReference>
<evidence type="ECO:0000256" key="2">
    <source>
        <dbReference type="ARBA" id="ARBA00023002"/>
    </source>
</evidence>
<keyword evidence="4" id="KW-1185">Reference proteome</keyword>
<dbReference type="InterPro" id="IPR036291">
    <property type="entry name" value="NAD(P)-bd_dom_sf"/>
</dbReference>
<organism evidence="3 4">
    <name type="scientific">Oleoguttula mirabilis</name>
    <dbReference type="NCBI Taxonomy" id="1507867"/>
    <lineage>
        <taxon>Eukaryota</taxon>
        <taxon>Fungi</taxon>
        <taxon>Dikarya</taxon>
        <taxon>Ascomycota</taxon>
        <taxon>Pezizomycotina</taxon>
        <taxon>Dothideomycetes</taxon>
        <taxon>Dothideomycetidae</taxon>
        <taxon>Mycosphaerellales</taxon>
        <taxon>Teratosphaeriaceae</taxon>
        <taxon>Oleoguttula</taxon>
    </lineage>
</organism>
<dbReference type="AlphaFoldDB" id="A0AAV9JGQ6"/>
<protein>
    <recommendedName>
        <fullName evidence="5">NAD(P)-binding protein</fullName>
    </recommendedName>
</protein>
<dbReference type="InterPro" id="IPR002347">
    <property type="entry name" value="SDR_fam"/>
</dbReference>